<dbReference type="Proteomes" id="UP000828048">
    <property type="component" value="Chromosome 8"/>
</dbReference>
<protein>
    <submittedName>
        <fullName evidence="1">Uncharacterized protein</fullName>
    </submittedName>
</protein>
<sequence length="348" mass="38107">MAMPAATSSFTLFALFFLHVMVKSTVVMSSSSITNVITVAKDGTGDFNTIKDAVLAAPANRNNTYYIIIKPGLYEEYVTIPGEKPFLALIGSGADKTIITGNRSSRNGYGINASATLAVHGAHFLLQGITVQNTYGPGTQAVALFCNADYAVFYKCTIKGYQDTLFVDKTKQFYRECDIYGTTDFIFGDATAVFQNCNLFARDIGAVFTAHSRDQLNETSGYVIQNCSLKASPEITANIGANALAMDAYLGRPWRDFSTVIVMESFLDAIFNPLGWELMGNSTGENVTYREYHNRGGGANVTGRVNWKGYKVIRHYYEALKYTPSQFIDGDTWIPQTGVAYDGGLIET</sequence>
<keyword evidence="2" id="KW-1185">Reference proteome</keyword>
<dbReference type="EMBL" id="CM037158">
    <property type="protein sequence ID" value="KAH7852594.1"/>
    <property type="molecule type" value="Genomic_DNA"/>
</dbReference>
<gene>
    <name evidence="1" type="ORF">Vadar_026893</name>
</gene>
<proteinExistence type="predicted"/>
<comment type="caution">
    <text evidence="1">The sequence shown here is derived from an EMBL/GenBank/DDBJ whole genome shotgun (WGS) entry which is preliminary data.</text>
</comment>
<evidence type="ECO:0000313" key="2">
    <source>
        <dbReference type="Proteomes" id="UP000828048"/>
    </source>
</evidence>
<name>A0ACB7YID9_9ERIC</name>
<accession>A0ACB7YID9</accession>
<reference evidence="1 2" key="1">
    <citation type="journal article" date="2021" name="Hortic Res">
        <title>High-quality reference genome and annotation aids understanding of berry development for evergreen blueberry (Vaccinium darrowii).</title>
        <authorList>
            <person name="Yu J."/>
            <person name="Hulse-Kemp A.M."/>
            <person name="Babiker E."/>
            <person name="Staton M."/>
        </authorList>
    </citation>
    <scope>NUCLEOTIDE SEQUENCE [LARGE SCALE GENOMIC DNA]</scope>
    <source>
        <strain evidence="2">cv. NJ 8807/NJ 8810</strain>
        <tissue evidence="1">Young leaf</tissue>
    </source>
</reference>
<evidence type="ECO:0000313" key="1">
    <source>
        <dbReference type="EMBL" id="KAH7852594.1"/>
    </source>
</evidence>
<organism evidence="1 2">
    <name type="scientific">Vaccinium darrowii</name>
    <dbReference type="NCBI Taxonomy" id="229202"/>
    <lineage>
        <taxon>Eukaryota</taxon>
        <taxon>Viridiplantae</taxon>
        <taxon>Streptophyta</taxon>
        <taxon>Embryophyta</taxon>
        <taxon>Tracheophyta</taxon>
        <taxon>Spermatophyta</taxon>
        <taxon>Magnoliopsida</taxon>
        <taxon>eudicotyledons</taxon>
        <taxon>Gunneridae</taxon>
        <taxon>Pentapetalae</taxon>
        <taxon>asterids</taxon>
        <taxon>Ericales</taxon>
        <taxon>Ericaceae</taxon>
        <taxon>Vaccinioideae</taxon>
        <taxon>Vaccinieae</taxon>
        <taxon>Vaccinium</taxon>
    </lineage>
</organism>